<organism evidence="1 2">
    <name type="scientific">Neohortaea acidophila</name>
    <dbReference type="NCBI Taxonomy" id="245834"/>
    <lineage>
        <taxon>Eukaryota</taxon>
        <taxon>Fungi</taxon>
        <taxon>Dikarya</taxon>
        <taxon>Ascomycota</taxon>
        <taxon>Pezizomycotina</taxon>
        <taxon>Dothideomycetes</taxon>
        <taxon>Dothideomycetidae</taxon>
        <taxon>Mycosphaerellales</taxon>
        <taxon>Teratosphaeriaceae</taxon>
        <taxon>Neohortaea</taxon>
    </lineage>
</organism>
<gene>
    <name evidence="1" type="ORF">BDY17DRAFT_102335</name>
</gene>
<dbReference type="GeneID" id="54470130"/>
<evidence type="ECO:0000313" key="2">
    <source>
        <dbReference type="Proteomes" id="UP000799767"/>
    </source>
</evidence>
<sequence length="65" mass="7703">MESRRSRKPGSSSWQERCAWKARPSHHRRVQVATLYRMHRFSQWLRVLHVLACDSLLPGPEKPHA</sequence>
<reference evidence="1" key="1">
    <citation type="journal article" date="2020" name="Stud. Mycol.">
        <title>101 Dothideomycetes genomes: a test case for predicting lifestyles and emergence of pathogens.</title>
        <authorList>
            <person name="Haridas S."/>
            <person name="Albert R."/>
            <person name="Binder M."/>
            <person name="Bloem J."/>
            <person name="Labutti K."/>
            <person name="Salamov A."/>
            <person name="Andreopoulos B."/>
            <person name="Baker S."/>
            <person name="Barry K."/>
            <person name="Bills G."/>
            <person name="Bluhm B."/>
            <person name="Cannon C."/>
            <person name="Castanera R."/>
            <person name="Culley D."/>
            <person name="Daum C."/>
            <person name="Ezra D."/>
            <person name="Gonzalez J."/>
            <person name="Henrissat B."/>
            <person name="Kuo A."/>
            <person name="Liang C."/>
            <person name="Lipzen A."/>
            <person name="Lutzoni F."/>
            <person name="Magnuson J."/>
            <person name="Mondo S."/>
            <person name="Nolan M."/>
            <person name="Ohm R."/>
            <person name="Pangilinan J."/>
            <person name="Park H.-J."/>
            <person name="Ramirez L."/>
            <person name="Alfaro M."/>
            <person name="Sun H."/>
            <person name="Tritt A."/>
            <person name="Yoshinaga Y."/>
            <person name="Zwiers L.-H."/>
            <person name="Turgeon B."/>
            <person name="Goodwin S."/>
            <person name="Spatafora J."/>
            <person name="Crous P."/>
            <person name="Grigoriev I."/>
        </authorList>
    </citation>
    <scope>NUCLEOTIDE SEQUENCE</scope>
    <source>
        <strain evidence="1">CBS 113389</strain>
    </source>
</reference>
<dbReference type="AlphaFoldDB" id="A0A6A6Q073"/>
<dbReference type="EMBL" id="MU001633">
    <property type="protein sequence ID" value="KAF2485394.1"/>
    <property type="molecule type" value="Genomic_DNA"/>
</dbReference>
<dbReference type="RefSeq" id="XP_033591963.1">
    <property type="nucleotide sequence ID" value="XM_033729128.1"/>
</dbReference>
<accession>A0A6A6Q073</accession>
<keyword evidence="2" id="KW-1185">Reference proteome</keyword>
<protein>
    <submittedName>
        <fullName evidence="1">Uncharacterized protein</fullName>
    </submittedName>
</protein>
<evidence type="ECO:0000313" key="1">
    <source>
        <dbReference type="EMBL" id="KAF2485394.1"/>
    </source>
</evidence>
<proteinExistence type="predicted"/>
<name>A0A6A6Q073_9PEZI</name>
<dbReference type="Proteomes" id="UP000799767">
    <property type="component" value="Unassembled WGS sequence"/>
</dbReference>